<dbReference type="EMBL" id="JABFOR010000009">
    <property type="protein sequence ID" value="NOJ70820.1"/>
    <property type="molecule type" value="Genomic_DNA"/>
</dbReference>
<comment type="caution">
    <text evidence="3">The sequence shown here is derived from an EMBL/GenBank/DDBJ whole genome shotgun (WGS) entry which is preliminary data.</text>
</comment>
<dbReference type="Pfam" id="PF13131">
    <property type="entry name" value="DUF3951"/>
    <property type="match status" value="1"/>
</dbReference>
<feature type="compositionally biased region" description="Basic and acidic residues" evidence="1">
    <location>
        <begin position="62"/>
        <end position="83"/>
    </location>
</feature>
<evidence type="ECO:0000313" key="4">
    <source>
        <dbReference type="Proteomes" id="UP000552038"/>
    </source>
</evidence>
<keyword evidence="2" id="KW-1133">Transmembrane helix</keyword>
<evidence type="ECO:0000256" key="1">
    <source>
        <dbReference type="SAM" id="MobiDB-lite"/>
    </source>
</evidence>
<feature type="region of interest" description="Disordered" evidence="1">
    <location>
        <begin position="51"/>
        <end position="83"/>
    </location>
</feature>
<gene>
    <name evidence="3" type="ORF">HMI46_09675</name>
</gene>
<keyword evidence="2" id="KW-0472">Membrane</keyword>
<feature type="transmembrane region" description="Helical" evidence="2">
    <location>
        <begin position="6"/>
        <end position="24"/>
    </location>
</feature>
<sequence>MLYFAVMIGMFSLFLMMIVGLVGYKRFVKREHVEVHYTPFDYITAQTGVEFHDEKEADDEQDDRRNNKDGDNHPMRSCMQRED</sequence>
<evidence type="ECO:0000256" key="2">
    <source>
        <dbReference type="SAM" id="Phobius"/>
    </source>
</evidence>
<proteinExistence type="predicted"/>
<dbReference type="InterPro" id="IPR025028">
    <property type="entry name" value="DUF3951"/>
</dbReference>
<keyword evidence="2" id="KW-0812">Transmembrane</keyword>
<name>A0AAP6ZXP7_PAEAL</name>
<dbReference type="Proteomes" id="UP000552038">
    <property type="component" value="Unassembled WGS sequence"/>
</dbReference>
<reference evidence="3 4" key="1">
    <citation type="submission" date="2020-05" db="EMBL/GenBank/DDBJ databases">
        <title>Whole genome sequencing and identification of novel metabolites from Paenibacillus alvei strain JR949.</title>
        <authorList>
            <person name="Rajendhran J."/>
            <person name="Sree Pranav P."/>
            <person name="Mahalakshmi B."/>
            <person name="Karthikeyan R."/>
        </authorList>
    </citation>
    <scope>NUCLEOTIDE SEQUENCE [LARGE SCALE GENOMIC DNA]</scope>
    <source>
        <strain evidence="3 4">JR949</strain>
    </source>
</reference>
<dbReference type="AlphaFoldDB" id="A0AAP6ZXP7"/>
<organism evidence="3 4">
    <name type="scientific">Paenibacillus alvei</name>
    <name type="common">Bacillus alvei</name>
    <dbReference type="NCBI Taxonomy" id="44250"/>
    <lineage>
        <taxon>Bacteria</taxon>
        <taxon>Bacillati</taxon>
        <taxon>Bacillota</taxon>
        <taxon>Bacilli</taxon>
        <taxon>Bacillales</taxon>
        <taxon>Paenibacillaceae</taxon>
        <taxon>Paenibacillus</taxon>
    </lineage>
</organism>
<evidence type="ECO:0000313" key="3">
    <source>
        <dbReference type="EMBL" id="NOJ70820.1"/>
    </source>
</evidence>
<accession>A0AAP6ZXP7</accession>
<dbReference type="RefSeq" id="WP_163979379.1">
    <property type="nucleotide sequence ID" value="NZ_JABFOR010000009.1"/>
</dbReference>
<protein>
    <submittedName>
        <fullName evidence="3">DUF3951 domain-containing protein</fullName>
    </submittedName>
</protein>